<comment type="caution">
    <text evidence="2">The sequence shown here is derived from an EMBL/GenBank/DDBJ whole genome shotgun (WGS) entry which is preliminary data.</text>
</comment>
<dbReference type="AlphaFoldDB" id="A0A014M366"/>
<evidence type="ECO:0000259" key="1">
    <source>
        <dbReference type="Pfam" id="PF00535"/>
    </source>
</evidence>
<dbReference type="Gene3D" id="3.40.50.2000">
    <property type="entry name" value="Glycogen Phosphorylase B"/>
    <property type="match status" value="1"/>
</dbReference>
<feature type="domain" description="Glycosyltransferase 2-like" evidence="1">
    <location>
        <begin position="573"/>
        <end position="743"/>
    </location>
</feature>
<protein>
    <submittedName>
        <fullName evidence="2">O-antigen biosynthesis protein</fullName>
    </submittedName>
</protein>
<gene>
    <name evidence="2" type="ORF">BG55_06700</name>
</gene>
<dbReference type="PANTHER" id="PTHR43685:SF2">
    <property type="entry name" value="GLYCOSYLTRANSFERASE 2-LIKE DOMAIN-CONTAINING PROTEIN"/>
    <property type="match status" value="1"/>
</dbReference>
<dbReference type="EMBL" id="JFHN01000034">
    <property type="protein sequence ID" value="EXU76271.1"/>
    <property type="molecule type" value="Genomic_DNA"/>
</dbReference>
<dbReference type="SUPFAM" id="SSF53756">
    <property type="entry name" value="UDP-Glycosyltransferase/glycogen phosphorylase"/>
    <property type="match status" value="1"/>
</dbReference>
<keyword evidence="3" id="KW-1185">Reference proteome</keyword>
<dbReference type="InterPro" id="IPR050834">
    <property type="entry name" value="Glycosyltransf_2"/>
</dbReference>
<feature type="domain" description="Glycosyltransferase 2-like" evidence="1">
    <location>
        <begin position="17"/>
        <end position="135"/>
    </location>
</feature>
<dbReference type="RefSeq" id="WP_034935615.1">
    <property type="nucleotide sequence ID" value="NZ_JFHN01000034.1"/>
</dbReference>
<dbReference type="InterPro" id="IPR001173">
    <property type="entry name" value="Glyco_trans_2-like"/>
</dbReference>
<dbReference type="STRING" id="69222.BG55_06700"/>
<dbReference type="InterPro" id="IPR029044">
    <property type="entry name" value="Nucleotide-diphossugar_trans"/>
</dbReference>
<accession>A0A014M366</accession>
<reference evidence="2 3" key="1">
    <citation type="submission" date="2014-02" db="EMBL/GenBank/DDBJ databases">
        <title>Draft genome of Erwinia mallotivora strain BT-MARDI, a papaya dieback pathogen.</title>
        <authorList>
            <person name="Redzuan R."/>
            <person name="Abu Bakar N."/>
            <person name="Badrun R."/>
            <person name="Mohd Raih M.F."/>
            <person name="Rozano L."/>
            <person name="Mat Amin N."/>
        </authorList>
    </citation>
    <scope>NUCLEOTIDE SEQUENCE [LARGE SCALE GENOMIC DNA]</scope>
    <source>
        <strain evidence="2 3">BT-MARDI</strain>
    </source>
</reference>
<dbReference type="SUPFAM" id="SSF53448">
    <property type="entry name" value="Nucleotide-diphospho-sugar transferases"/>
    <property type="match status" value="3"/>
</dbReference>
<dbReference type="OrthoDB" id="9179784at2"/>
<evidence type="ECO:0000313" key="3">
    <source>
        <dbReference type="Proteomes" id="UP000019918"/>
    </source>
</evidence>
<evidence type="ECO:0000313" key="2">
    <source>
        <dbReference type="EMBL" id="EXU76271.1"/>
    </source>
</evidence>
<dbReference type="PATRIC" id="fig|69222.5.peg.1382"/>
<sequence length="1175" mass="132277">MSRPALVSIIIIARIPTFFEQALQSALAQDYAQCEILIADCSSENFIEKIAEPYLNQPGHLVRMYKHPKEQEGVFEYAVQQAQGEYIKFLADADWLAADALSKLLATMHNNPQVSVAASRRVRSDCLNVLQPDILSNSSLVHTDCLINGEDLLRFQCTLRFNVMGEMSVALFRREDLLSLIDQHGSLFAINNENMLEVEALVLYGRLLPGKLLGWVNSPLCTIRISNVYQQPGQRDNEDTVVANREKVFHFLRHQSWFGHYQKAENMVRVAPLNAPDTFEYQNFSQQHYNNFIQSELNGWLAQRQLRPFEQAYIAGLAAERGGPVSVGVVITAIGISADRLTLTLASLTAADNRIIRLTPVVIGNSDSVPDGVSAHPATADNRLQVINQMLTGRDEEWYIFVDAGSTFLPSGMSALATSLPQAGNALALYADEFFAIDGDPGGVAFRPDFNLDLFLSAPKTMAQHWLYRRELLAAAEGFDLAYPSSCEFDLVTKLIESQGFGVIGHLAEPLLMTTLNRREVAEDAEILRRHLTNRGYPQGEVAMDKFGNYRLRYQHGHQPLVSLVILANWHLPSLIACVTTLLEKTTYLNYEMIIVADNQQSPERENWLSSIASVDPNRIKVMHYPGNWQHAGMVNLAATLARGEYLALLHCELAVMDGEWLDNMLNHAQRPEVGVVGGKQLNTQNRVRHAGYLLGMNGAVGDAFRGMPDDQASYLGRLHIDQNYSAVSGDFMLLRREVYDAIGGFDTGSQLYDDVDFCLRAREQGYLTVWTPYARILRPAARQQPFQGEDSQTVKTLRQDEETWLYRRWLPVIANDPAFNANLSLKSRQFDVNSDSALCWSPVTRPGLPVIMANHADSAGCGHYRIIGPFRAMEEEGIAGGKLHNRLLTIAEIAQHKPDSLIIQRRYSDIFQNWMAPVVAATDLFRVYELDDYILNVPLKNHHHKDFKQDMWKKMRKSLGFFDRFVVSTEPLAEAFKGMHDNIVVVNNRLPVHWWGNLQSQRGTGRKPRVGWAGGSSHTGDLEMIADVVKEFANEVEWVFMGMCPHKLRPYIHELHYGVDIEIYPATLAALNLDLALAPVEDNIFNACKSNLRLMEYGACGVPVICSDVACYRGDLPVTRVRNRFKDWCDAIRKHLNDADASARMGDELQARLRRDWMLNGDNVAQWLKAWTAD</sequence>
<dbReference type="Proteomes" id="UP000019918">
    <property type="component" value="Unassembled WGS sequence"/>
</dbReference>
<dbReference type="Gene3D" id="3.90.550.10">
    <property type="entry name" value="Spore Coat Polysaccharide Biosynthesis Protein SpsA, Chain A"/>
    <property type="match status" value="2"/>
</dbReference>
<proteinExistence type="predicted"/>
<name>A0A014M366_9GAMM</name>
<organism evidence="2 3">
    <name type="scientific">Erwinia mallotivora</name>
    <dbReference type="NCBI Taxonomy" id="69222"/>
    <lineage>
        <taxon>Bacteria</taxon>
        <taxon>Pseudomonadati</taxon>
        <taxon>Pseudomonadota</taxon>
        <taxon>Gammaproteobacteria</taxon>
        <taxon>Enterobacterales</taxon>
        <taxon>Erwiniaceae</taxon>
        <taxon>Erwinia</taxon>
    </lineage>
</organism>
<dbReference type="CDD" id="cd00761">
    <property type="entry name" value="Glyco_tranf_GTA_type"/>
    <property type="match status" value="1"/>
</dbReference>
<dbReference type="Pfam" id="PF00535">
    <property type="entry name" value="Glycos_transf_2"/>
    <property type="match status" value="2"/>
</dbReference>
<dbReference type="PANTHER" id="PTHR43685">
    <property type="entry name" value="GLYCOSYLTRANSFERASE"/>
    <property type="match status" value="1"/>
</dbReference>